<comment type="caution">
    <text evidence="7">The sequence shown here is derived from an EMBL/GenBank/DDBJ whole genome shotgun (WGS) entry which is preliminary data.</text>
</comment>
<evidence type="ECO:0000259" key="6">
    <source>
        <dbReference type="PROSITE" id="PS51352"/>
    </source>
</evidence>
<dbReference type="InterPro" id="IPR036249">
    <property type="entry name" value="Thioredoxin-like_sf"/>
</dbReference>
<keyword evidence="2" id="KW-0201">Cytochrome c-type biogenesis</keyword>
<dbReference type="InterPro" id="IPR050553">
    <property type="entry name" value="Thioredoxin_ResA/DsbE_sf"/>
</dbReference>
<dbReference type="AlphaFoldDB" id="A0A918W1A8"/>
<dbReference type="CDD" id="cd02966">
    <property type="entry name" value="TlpA_like_family"/>
    <property type="match status" value="1"/>
</dbReference>
<reference evidence="7" key="1">
    <citation type="journal article" date="2014" name="Int. J. Syst. Evol. Microbiol.">
        <title>Complete genome sequence of Corynebacterium casei LMG S-19264T (=DSM 44701T), isolated from a smear-ripened cheese.</title>
        <authorList>
            <consortium name="US DOE Joint Genome Institute (JGI-PGF)"/>
            <person name="Walter F."/>
            <person name="Albersmeier A."/>
            <person name="Kalinowski J."/>
            <person name="Ruckert C."/>
        </authorList>
    </citation>
    <scope>NUCLEOTIDE SEQUENCE</scope>
    <source>
        <strain evidence="7">KCTC 12719</strain>
    </source>
</reference>
<feature type="domain" description="Thioredoxin" evidence="6">
    <location>
        <begin position="238"/>
        <end position="377"/>
    </location>
</feature>
<dbReference type="Proteomes" id="UP000610456">
    <property type="component" value="Unassembled WGS sequence"/>
</dbReference>
<dbReference type="EMBL" id="BMXB01000019">
    <property type="protein sequence ID" value="GHA48655.1"/>
    <property type="molecule type" value="Genomic_DNA"/>
</dbReference>
<organism evidence="7 8">
    <name type="scientific">Salinimicrobium marinum</name>
    <dbReference type="NCBI Taxonomy" id="680283"/>
    <lineage>
        <taxon>Bacteria</taxon>
        <taxon>Pseudomonadati</taxon>
        <taxon>Bacteroidota</taxon>
        <taxon>Flavobacteriia</taxon>
        <taxon>Flavobacteriales</taxon>
        <taxon>Flavobacteriaceae</taxon>
        <taxon>Salinimicrobium</taxon>
    </lineage>
</organism>
<dbReference type="SUPFAM" id="SSF52833">
    <property type="entry name" value="Thioredoxin-like"/>
    <property type="match status" value="1"/>
</dbReference>
<evidence type="ECO:0000313" key="8">
    <source>
        <dbReference type="Proteomes" id="UP000610456"/>
    </source>
</evidence>
<comment type="subcellular location">
    <subcellularLocation>
        <location evidence="1">Cell envelope</location>
    </subcellularLocation>
</comment>
<dbReference type="GO" id="GO:0016491">
    <property type="term" value="F:oxidoreductase activity"/>
    <property type="evidence" value="ECO:0007669"/>
    <property type="project" value="InterPro"/>
</dbReference>
<dbReference type="PANTHER" id="PTHR42852:SF6">
    <property type="entry name" value="THIOL:DISULFIDE INTERCHANGE PROTEIN DSBE"/>
    <property type="match status" value="1"/>
</dbReference>
<dbReference type="GO" id="GO:0030313">
    <property type="term" value="C:cell envelope"/>
    <property type="evidence" value="ECO:0007669"/>
    <property type="project" value="UniProtKB-SubCell"/>
</dbReference>
<dbReference type="InterPro" id="IPR000866">
    <property type="entry name" value="AhpC/TSA"/>
</dbReference>
<dbReference type="InterPro" id="IPR013766">
    <property type="entry name" value="Thioredoxin_domain"/>
</dbReference>
<dbReference type="GO" id="GO:0016209">
    <property type="term" value="F:antioxidant activity"/>
    <property type="evidence" value="ECO:0007669"/>
    <property type="project" value="InterPro"/>
</dbReference>
<keyword evidence="3" id="KW-1015">Disulfide bond</keyword>
<keyword evidence="4" id="KW-0676">Redox-active center</keyword>
<feature type="signal peptide" evidence="5">
    <location>
        <begin position="1"/>
        <end position="20"/>
    </location>
</feature>
<accession>A0A918W1A8</accession>
<gene>
    <name evidence="7" type="ORF">GCM10007103_32000</name>
</gene>
<dbReference type="Gene3D" id="3.40.30.10">
    <property type="entry name" value="Glutaredoxin"/>
    <property type="match status" value="1"/>
</dbReference>
<dbReference type="GO" id="GO:0017004">
    <property type="term" value="P:cytochrome complex assembly"/>
    <property type="evidence" value="ECO:0007669"/>
    <property type="project" value="UniProtKB-KW"/>
</dbReference>
<evidence type="ECO:0000256" key="5">
    <source>
        <dbReference type="SAM" id="SignalP"/>
    </source>
</evidence>
<feature type="chain" id="PRO_5037363849" evidence="5">
    <location>
        <begin position="21"/>
        <end position="377"/>
    </location>
</feature>
<protein>
    <submittedName>
        <fullName evidence="7">Thiol:disulfide interchange protein</fullName>
    </submittedName>
</protein>
<dbReference type="Pfam" id="PF00578">
    <property type="entry name" value="AhpC-TSA"/>
    <property type="match status" value="1"/>
</dbReference>
<evidence type="ECO:0000256" key="1">
    <source>
        <dbReference type="ARBA" id="ARBA00004196"/>
    </source>
</evidence>
<evidence type="ECO:0000313" key="7">
    <source>
        <dbReference type="EMBL" id="GHA48655.1"/>
    </source>
</evidence>
<evidence type="ECO:0000256" key="3">
    <source>
        <dbReference type="ARBA" id="ARBA00023157"/>
    </source>
</evidence>
<sequence length="377" mass="43426">MKFLFFKKLFFLSIAYFSLAACNREDHFQLTGEIGNSSTDISYIGMSSGFIASDFSSFTTYEDENQVENRKFKIEGTLDYPHAFRFMTNSGEISGLFFLDPNDDQSLVIDTLGMNKNFSIRNSKTNEEYLKKYQPLLADLNKEHNYLKSQWNDSLSDGSKKAIHQSIQKVLSRKDEVLVGYIKNNPDSYVGMWILAENFSVYGYKADYQNAYDNLSEKLKSTSCGIQLKEKLSITRISGLNGALPDASLFEYKKGEKDLSFKNLPSKYTLIDFWGSFCAPCIRAFPKIKSIYDSTDREYFDVLAISVDSKDNIDDWEEFIENKSYPWRQFLDEEMKFSKMLMINAVPANFLLDSNGTILMKNFSPEELEEFLEEDNA</sequence>
<dbReference type="PANTHER" id="PTHR42852">
    <property type="entry name" value="THIOL:DISULFIDE INTERCHANGE PROTEIN DSBE"/>
    <property type="match status" value="1"/>
</dbReference>
<proteinExistence type="predicted"/>
<reference evidence="7" key="2">
    <citation type="submission" date="2020-09" db="EMBL/GenBank/DDBJ databases">
        <authorList>
            <person name="Sun Q."/>
            <person name="Kim S."/>
        </authorList>
    </citation>
    <scope>NUCLEOTIDE SEQUENCE</scope>
    <source>
        <strain evidence="7">KCTC 12719</strain>
    </source>
</reference>
<dbReference type="PROSITE" id="PS51352">
    <property type="entry name" value="THIOREDOXIN_2"/>
    <property type="match status" value="1"/>
</dbReference>
<dbReference type="RefSeq" id="WP_189605933.1">
    <property type="nucleotide sequence ID" value="NZ_BMXB01000019.1"/>
</dbReference>
<keyword evidence="5" id="KW-0732">Signal</keyword>
<keyword evidence="8" id="KW-1185">Reference proteome</keyword>
<evidence type="ECO:0000256" key="2">
    <source>
        <dbReference type="ARBA" id="ARBA00022748"/>
    </source>
</evidence>
<name>A0A918W1A8_9FLAO</name>
<evidence type="ECO:0000256" key="4">
    <source>
        <dbReference type="ARBA" id="ARBA00023284"/>
    </source>
</evidence>
<dbReference type="PROSITE" id="PS51257">
    <property type="entry name" value="PROKAR_LIPOPROTEIN"/>
    <property type="match status" value="1"/>
</dbReference>